<dbReference type="Proteomes" id="UP000006233">
    <property type="component" value="Unassembled WGS sequence"/>
</dbReference>
<keyword evidence="1" id="KW-0808">Transferase</keyword>
<sequence>MIKKISRERKVVNLVCDAIIPDGPMKDVEEIEKSILTTYKKSIWSKFLKAINDFDMIQDGDKIAIGVSGGKDSLLLVKLFQELKKDRRKNFDFKAVSLNPGFRNSDLDNFKNNLDKLNIDCEIINTNIWEIANEKAKDYPCFLCAKMRRGILYTQVEELGFNKLTLGHHFDDVIETTLINMLYAGTMKTMTPKVPSTSGKLELIRPLIYVKEADIIDYTKTNGIRAMNCGCTIEAGKTSSKRREVKNLLAELEEKNPGVKQSVFNSMKNINLDYVFGYTGGKEAE</sequence>
<feature type="domain" description="tRNA(Ile)-lysidine/2-thiocytidine synthase N-terminal" evidence="2">
    <location>
        <begin position="62"/>
        <end position="225"/>
    </location>
</feature>
<organism evidence="3 4">
    <name type="scientific">Leptotrichia hofstadii F0254</name>
    <dbReference type="NCBI Taxonomy" id="634994"/>
    <lineage>
        <taxon>Bacteria</taxon>
        <taxon>Fusobacteriati</taxon>
        <taxon>Fusobacteriota</taxon>
        <taxon>Fusobacteriia</taxon>
        <taxon>Fusobacteriales</taxon>
        <taxon>Leptotrichiaceae</taxon>
        <taxon>Leptotrichia</taxon>
    </lineage>
</organism>
<protein>
    <submittedName>
        <fullName evidence="3">PP-loop family protein</fullName>
    </submittedName>
</protein>
<accession>C9MWY3</accession>
<evidence type="ECO:0000259" key="2">
    <source>
        <dbReference type="Pfam" id="PF01171"/>
    </source>
</evidence>
<dbReference type="CDD" id="cd24138">
    <property type="entry name" value="TtcA-like"/>
    <property type="match status" value="1"/>
</dbReference>
<proteinExistence type="predicted"/>
<evidence type="ECO:0000313" key="3">
    <source>
        <dbReference type="EMBL" id="EEX74999.1"/>
    </source>
</evidence>
<dbReference type="GO" id="GO:0008033">
    <property type="term" value="P:tRNA processing"/>
    <property type="evidence" value="ECO:0007669"/>
    <property type="project" value="InterPro"/>
</dbReference>
<dbReference type="InterPro" id="IPR014729">
    <property type="entry name" value="Rossmann-like_a/b/a_fold"/>
</dbReference>
<dbReference type="Gene3D" id="3.40.50.620">
    <property type="entry name" value="HUPs"/>
    <property type="match status" value="1"/>
</dbReference>
<dbReference type="PIRSF" id="PIRSF004976">
    <property type="entry name" value="ATPase_YdaO"/>
    <property type="match status" value="1"/>
</dbReference>
<dbReference type="InterPro" id="IPR011063">
    <property type="entry name" value="TilS/TtcA_N"/>
</dbReference>
<dbReference type="STRING" id="634994.GCWU000323_01054"/>
<dbReference type="GO" id="GO:0016740">
    <property type="term" value="F:transferase activity"/>
    <property type="evidence" value="ECO:0007669"/>
    <property type="project" value="UniProtKB-KW"/>
</dbReference>
<reference evidence="3 4" key="1">
    <citation type="submission" date="2009-09" db="EMBL/GenBank/DDBJ databases">
        <authorList>
            <person name="Weinstock G."/>
            <person name="Sodergren E."/>
            <person name="Clifton S."/>
            <person name="Fulton L."/>
            <person name="Fulton B."/>
            <person name="Courtney L."/>
            <person name="Fronick C."/>
            <person name="Harrison M."/>
            <person name="Strong C."/>
            <person name="Farmer C."/>
            <person name="Delahaunty K."/>
            <person name="Markovic C."/>
            <person name="Hall O."/>
            <person name="Minx P."/>
            <person name="Tomlinson C."/>
            <person name="Mitreva M."/>
            <person name="Nelson J."/>
            <person name="Hou S."/>
            <person name="Wollam A."/>
            <person name="Pepin K.H."/>
            <person name="Johnson M."/>
            <person name="Bhonagiri V."/>
            <person name="Nash W.E."/>
            <person name="Warren W."/>
            <person name="Chinwalla A."/>
            <person name="Mardis E.R."/>
            <person name="Wilson R.K."/>
        </authorList>
    </citation>
    <scope>NUCLEOTIDE SEQUENCE [LARGE SCALE GENOMIC DNA]</scope>
    <source>
        <strain evidence="3 4">F0254</strain>
    </source>
</reference>
<dbReference type="InterPro" id="IPR035107">
    <property type="entry name" value="tRNA_thiolation_TtcA_Ctu1"/>
</dbReference>
<comment type="caution">
    <text evidence="3">The sequence shown here is derived from an EMBL/GenBank/DDBJ whole genome shotgun (WGS) entry which is preliminary data.</text>
</comment>
<dbReference type="SUPFAM" id="SSF52402">
    <property type="entry name" value="Adenine nucleotide alpha hydrolases-like"/>
    <property type="match status" value="1"/>
</dbReference>
<name>C9MWY3_9FUSO</name>
<evidence type="ECO:0000313" key="4">
    <source>
        <dbReference type="Proteomes" id="UP000006233"/>
    </source>
</evidence>
<dbReference type="PANTHER" id="PTHR43686">
    <property type="entry name" value="SULFURTRANSFERASE-RELATED"/>
    <property type="match status" value="1"/>
</dbReference>
<dbReference type="EMBL" id="ACVB02000008">
    <property type="protein sequence ID" value="EEX74999.1"/>
    <property type="molecule type" value="Genomic_DNA"/>
</dbReference>
<gene>
    <name evidence="3" type="ORF">GCWU000323_01054</name>
</gene>
<evidence type="ECO:0000256" key="1">
    <source>
        <dbReference type="ARBA" id="ARBA00022679"/>
    </source>
</evidence>
<dbReference type="Pfam" id="PF01171">
    <property type="entry name" value="ATP_bind_3"/>
    <property type="match status" value="1"/>
</dbReference>
<dbReference type="PANTHER" id="PTHR43686:SF1">
    <property type="entry name" value="AMINOTRAN_5 DOMAIN-CONTAINING PROTEIN"/>
    <property type="match status" value="1"/>
</dbReference>
<dbReference type="HOGENOM" id="CLU_026481_5_0_0"/>
<dbReference type="AlphaFoldDB" id="C9MWY3"/>
<dbReference type="eggNOG" id="COG0037">
    <property type="taxonomic scope" value="Bacteria"/>
</dbReference>